<sequence length="546" mass="62793">MSSNLHVVDSHENISSLLSTNSSLTTESAMKRLHEALQEIVDKEEKKNSIFEFYRIPISTTALVVLFCLSCIGFVFYDIVTGKDSIFVSWVPVLLEVVLFIGTIWLYIFIRYRDQRNQIVDQRDRIQSVLDMIKTNTKLDYQEIRIPFGTRSVDCIRVIRDNQVYVIPSVLGVAGDTIEMAYGEIACCKMRLMTDTKDSVFNSREFILEKGEYLKPDSLCSFYGSRDKMSQLSGRYKFVLMETPFVSVLSETLKCKRPEPLLEYQRTIVQRRLSDFLLPIMFIISLIICVSVFLVFKQIDVVWVLYYPWLVCFPLFPFSFLITFYVFKAYGNARISILFEVLKKEKTPYELYDLGEDEFDIEAGPPTKDVVLPFNQVLKKVLKLTFFKDKQSLTNSTHLLESLASVSVMCFVDKIGVLTHPYPSAKSLMFINNTSSTESIDVHLDSQSGYIFQENLWKERLTIRKDLHRKLSALTNYGSCPTSRQSCLCSLSRAIGFNNDSITKYKDTMEIFAFSPFSSSLKNSFHSYKDFEIPSMSCLAIVDSSK</sequence>
<keyword evidence="1" id="KW-0472">Membrane</keyword>
<feature type="non-terminal residue" evidence="2">
    <location>
        <position position="546"/>
    </location>
</feature>
<dbReference type="PANTHER" id="PTHR13219:SF6">
    <property type="entry name" value="TRANSMEMBRANE PROTEIN 94"/>
    <property type="match status" value="1"/>
</dbReference>
<dbReference type="PANTHER" id="PTHR13219">
    <property type="entry name" value="TRANSMEMBRANE PROTEIN 94"/>
    <property type="match status" value="1"/>
</dbReference>
<name>A0A4V1J0J4_ROZAC</name>
<dbReference type="AlphaFoldDB" id="A0A4V1J0J4"/>
<dbReference type="EMBL" id="ML004929">
    <property type="protein sequence ID" value="RKP21769.1"/>
    <property type="molecule type" value="Genomic_DNA"/>
</dbReference>
<feature type="transmembrane region" description="Helical" evidence="1">
    <location>
        <begin position="276"/>
        <end position="299"/>
    </location>
</feature>
<evidence type="ECO:0000256" key="1">
    <source>
        <dbReference type="SAM" id="Phobius"/>
    </source>
</evidence>
<feature type="transmembrane region" description="Helical" evidence="1">
    <location>
        <begin position="305"/>
        <end position="327"/>
    </location>
</feature>
<proteinExistence type="predicted"/>
<evidence type="ECO:0000313" key="3">
    <source>
        <dbReference type="Proteomes" id="UP000281549"/>
    </source>
</evidence>
<accession>A0A4V1J0J4</accession>
<evidence type="ECO:0008006" key="4">
    <source>
        <dbReference type="Google" id="ProtNLM"/>
    </source>
</evidence>
<keyword evidence="1" id="KW-0812">Transmembrane</keyword>
<evidence type="ECO:0000313" key="2">
    <source>
        <dbReference type="EMBL" id="RKP21769.1"/>
    </source>
</evidence>
<gene>
    <name evidence="2" type="ORF">ROZALSC1DRAFT_20231</name>
</gene>
<keyword evidence="1" id="KW-1133">Transmembrane helix</keyword>
<dbReference type="Proteomes" id="UP000281549">
    <property type="component" value="Unassembled WGS sequence"/>
</dbReference>
<dbReference type="InterPro" id="IPR039720">
    <property type="entry name" value="TMEM94"/>
</dbReference>
<reference evidence="3" key="1">
    <citation type="journal article" date="2018" name="Nat. Microbiol.">
        <title>Leveraging single-cell genomics to expand the fungal tree of life.</title>
        <authorList>
            <person name="Ahrendt S.R."/>
            <person name="Quandt C.A."/>
            <person name="Ciobanu D."/>
            <person name="Clum A."/>
            <person name="Salamov A."/>
            <person name="Andreopoulos B."/>
            <person name="Cheng J.F."/>
            <person name="Woyke T."/>
            <person name="Pelin A."/>
            <person name="Henrissat B."/>
            <person name="Reynolds N.K."/>
            <person name="Benny G.L."/>
            <person name="Smith M.E."/>
            <person name="James T.Y."/>
            <person name="Grigoriev I.V."/>
        </authorList>
    </citation>
    <scope>NUCLEOTIDE SEQUENCE [LARGE SCALE GENOMIC DNA]</scope>
    <source>
        <strain evidence="3">CSF55</strain>
    </source>
</reference>
<feature type="transmembrane region" description="Helical" evidence="1">
    <location>
        <begin position="53"/>
        <end position="77"/>
    </location>
</feature>
<feature type="transmembrane region" description="Helical" evidence="1">
    <location>
        <begin position="89"/>
        <end position="110"/>
    </location>
</feature>
<protein>
    <recommendedName>
        <fullName evidence="4">Transmembrane protein</fullName>
    </recommendedName>
</protein>
<organism evidence="2 3">
    <name type="scientific">Rozella allomycis (strain CSF55)</name>
    <dbReference type="NCBI Taxonomy" id="988480"/>
    <lineage>
        <taxon>Eukaryota</taxon>
        <taxon>Fungi</taxon>
        <taxon>Fungi incertae sedis</taxon>
        <taxon>Cryptomycota</taxon>
        <taxon>Cryptomycota incertae sedis</taxon>
        <taxon>Rozella</taxon>
    </lineage>
</organism>